<dbReference type="CDD" id="cd06583">
    <property type="entry name" value="PGRP"/>
    <property type="match status" value="1"/>
</dbReference>
<dbReference type="KEGG" id="sti:Sthe_0017"/>
<dbReference type="EMBL" id="CP001823">
    <property type="protein sequence ID" value="ACZ37456.1"/>
    <property type="molecule type" value="Genomic_DNA"/>
</dbReference>
<dbReference type="OrthoDB" id="156113at2"/>
<organism evidence="2 3">
    <name type="scientific">Sphaerobacter thermophilus (strain ATCC 49802 / DSM 20745 / KCCM 41009 / NCIMB 13125 / S 6022)</name>
    <dbReference type="NCBI Taxonomy" id="479434"/>
    <lineage>
        <taxon>Bacteria</taxon>
        <taxon>Pseudomonadati</taxon>
        <taxon>Thermomicrobiota</taxon>
        <taxon>Thermomicrobia</taxon>
        <taxon>Sphaerobacterales</taxon>
        <taxon>Sphaerobacterineae</taxon>
        <taxon>Sphaerobacteraceae</taxon>
        <taxon>Sphaerobacter</taxon>
    </lineage>
</organism>
<dbReference type="STRING" id="479434.Sthe_0017"/>
<dbReference type="eggNOG" id="COG1404">
    <property type="taxonomic scope" value="Bacteria"/>
</dbReference>
<dbReference type="Gene3D" id="3.40.80.10">
    <property type="entry name" value="Peptidoglycan recognition protein-like"/>
    <property type="match status" value="1"/>
</dbReference>
<reference evidence="2 3" key="2">
    <citation type="journal article" date="2010" name="Stand. Genomic Sci.">
        <title>Complete genome sequence of Desulfohalobium retbaense type strain (HR(100)).</title>
        <authorList>
            <person name="Spring S."/>
            <person name="Nolan M."/>
            <person name="Lapidus A."/>
            <person name="Glavina Del Rio T."/>
            <person name="Copeland A."/>
            <person name="Tice H."/>
            <person name="Cheng J.F."/>
            <person name="Lucas S."/>
            <person name="Land M."/>
            <person name="Chen F."/>
            <person name="Bruce D."/>
            <person name="Goodwin L."/>
            <person name="Pitluck S."/>
            <person name="Ivanova N."/>
            <person name="Mavromatis K."/>
            <person name="Mikhailova N."/>
            <person name="Pati A."/>
            <person name="Chen A."/>
            <person name="Palaniappan K."/>
            <person name="Hauser L."/>
            <person name="Chang Y.J."/>
            <person name="Jeffries C.D."/>
            <person name="Munk C."/>
            <person name="Kiss H."/>
            <person name="Chain P."/>
            <person name="Han C."/>
            <person name="Brettin T."/>
            <person name="Detter J.C."/>
            <person name="Schuler E."/>
            <person name="Goker M."/>
            <person name="Rohde M."/>
            <person name="Bristow J."/>
            <person name="Eisen J.A."/>
            <person name="Markowitz V."/>
            <person name="Hugenholtz P."/>
            <person name="Kyrpides N.C."/>
            <person name="Klenk H.P."/>
        </authorList>
    </citation>
    <scope>NUCLEOTIDE SEQUENCE [LARGE SCALE GENOMIC DNA]</scope>
    <source>
        <strain evidence="3">ATCC 49802 / DSM 20745 / S 6022</strain>
    </source>
</reference>
<dbReference type="Proteomes" id="UP000002027">
    <property type="component" value="Chromosome 1"/>
</dbReference>
<keyword evidence="3" id="KW-1185">Reference proteome</keyword>
<evidence type="ECO:0000313" key="2">
    <source>
        <dbReference type="EMBL" id="ACZ37456.1"/>
    </source>
</evidence>
<evidence type="ECO:0000259" key="1">
    <source>
        <dbReference type="SMART" id="SM00644"/>
    </source>
</evidence>
<dbReference type="SUPFAM" id="SSF55846">
    <property type="entry name" value="N-acetylmuramoyl-L-alanine amidase-like"/>
    <property type="match status" value="1"/>
</dbReference>
<dbReference type="RefSeq" id="WP_012870505.1">
    <property type="nucleotide sequence ID" value="NC_013523.1"/>
</dbReference>
<dbReference type="GO" id="GO:0008745">
    <property type="term" value="F:N-acetylmuramoyl-L-alanine amidase activity"/>
    <property type="evidence" value="ECO:0007669"/>
    <property type="project" value="InterPro"/>
</dbReference>
<dbReference type="InParanoid" id="D1C5E0"/>
<feature type="domain" description="N-acetylmuramoyl-L-alanine amidase" evidence="1">
    <location>
        <begin position="25"/>
        <end position="168"/>
    </location>
</feature>
<gene>
    <name evidence="2" type="ordered locus">Sthe_0017</name>
</gene>
<dbReference type="GO" id="GO:0009253">
    <property type="term" value="P:peptidoglycan catabolic process"/>
    <property type="evidence" value="ECO:0007669"/>
    <property type="project" value="InterPro"/>
</dbReference>
<evidence type="ECO:0000313" key="3">
    <source>
        <dbReference type="Proteomes" id="UP000002027"/>
    </source>
</evidence>
<dbReference type="Pfam" id="PF01510">
    <property type="entry name" value="Amidase_2"/>
    <property type="match status" value="1"/>
</dbReference>
<proteinExistence type="predicted"/>
<name>D1C5E0_SPHTD</name>
<dbReference type="SMART" id="SM00644">
    <property type="entry name" value="Ami_2"/>
    <property type="match status" value="1"/>
</dbReference>
<dbReference type="HOGENOM" id="CLU_1030177_0_0_0"/>
<dbReference type="InterPro" id="IPR036505">
    <property type="entry name" value="Amidase/PGRP_sf"/>
</dbReference>
<dbReference type="AlphaFoldDB" id="D1C5E0"/>
<accession>D1C5E0</accession>
<protein>
    <submittedName>
        <fullName evidence="2">N-acetylmuramoyl-L-alanine amidase family 2</fullName>
    </submittedName>
</protein>
<reference evidence="3" key="1">
    <citation type="submission" date="2009-11" db="EMBL/GenBank/DDBJ databases">
        <title>The complete chromosome 1 of Sphaerobacter thermophilus DSM 20745.</title>
        <authorList>
            <person name="Lucas S."/>
            <person name="Copeland A."/>
            <person name="Lapidus A."/>
            <person name="Glavina del Rio T."/>
            <person name="Dalin E."/>
            <person name="Tice H."/>
            <person name="Bruce D."/>
            <person name="Goodwin L."/>
            <person name="Pitluck S."/>
            <person name="Kyrpides N."/>
            <person name="Mavromatis K."/>
            <person name="Ivanova N."/>
            <person name="Mikhailova N."/>
            <person name="LaButti K.M."/>
            <person name="Clum A."/>
            <person name="Sun H.I."/>
            <person name="Brettin T."/>
            <person name="Detter J.C."/>
            <person name="Han C."/>
            <person name="Larimer F."/>
            <person name="Land M."/>
            <person name="Hauser L."/>
            <person name="Markowitz V."/>
            <person name="Cheng J.F."/>
            <person name="Hugenholtz P."/>
            <person name="Woyke T."/>
            <person name="Wu D."/>
            <person name="Steenblock K."/>
            <person name="Schneider S."/>
            <person name="Pukall R."/>
            <person name="Goeker M."/>
            <person name="Klenk H.P."/>
            <person name="Eisen J.A."/>
        </authorList>
    </citation>
    <scope>NUCLEOTIDE SEQUENCE [LARGE SCALE GENOMIC DNA]</scope>
    <source>
        <strain evidence="3">ATCC 49802 / DSM 20745 / S 6022</strain>
    </source>
</reference>
<dbReference type="InterPro" id="IPR002502">
    <property type="entry name" value="Amidase_domain"/>
</dbReference>
<sequence>MTAGGLQRLPLIDLRARLATNPHGGPATTVPLARKRGIVIHYHGPAIPPDADEVAVLQAAARYHVARDWDEMPGNGLHTAGDGLMYHLAVGRTGALYWCRDVEAVLWHCGAWPANAEALAVLVLIGGDQHATAAQLAALRRLCDTWRDLGHGDEVWGHQELQPTSCPGTLMADFVLPYREGRRIGVAYGHYFTETGHFVGGAFWEYWQRHGGLMIFGYPLTEEIVEDGRTVQYFERAVFEWWPENRPPYQVLLRRLGAAALAARETTPTS</sequence>